<organism evidence="1">
    <name type="scientific">bioreactor metagenome</name>
    <dbReference type="NCBI Taxonomy" id="1076179"/>
    <lineage>
        <taxon>unclassified sequences</taxon>
        <taxon>metagenomes</taxon>
        <taxon>ecological metagenomes</taxon>
    </lineage>
</organism>
<protein>
    <submittedName>
        <fullName evidence="1">Uncharacterized protein</fullName>
    </submittedName>
</protein>
<gene>
    <name evidence="1" type="ORF">SDC9_146991</name>
</gene>
<evidence type="ECO:0000313" key="1">
    <source>
        <dbReference type="EMBL" id="MPM99797.1"/>
    </source>
</evidence>
<accession>A0A645ECU3</accession>
<dbReference type="AlphaFoldDB" id="A0A645ECU3"/>
<comment type="caution">
    <text evidence="1">The sequence shown here is derived from an EMBL/GenBank/DDBJ whole genome shotgun (WGS) entry which is preliminary data.</text>
</comment>
<proteinExistence type="predicted"/>
<name>A0A645ECU3_9ZZZZ</name>
<reference evidence="1" key="1">
    <citation type="submission" date="2019-08" db="EMBL/GenBank/DDBJ databases">
        <authorList>
            <person name="Kucharzyk K."/>
            <person name="Murdoch R.W."/>
            <person name="Higgins S."/>
            <person name="Loffler F."/>
        </authorList>
    </citation>
    <scope>NUCLEOTIDE SEQUENCE</scope>
</reference>
<dbReference type="EMBL" id="VSSQ01045870">
    <property type="protein sequence ID" value="MPM99797.1"/>
    <property type="molecule type" value="Genomic_DNA"/>
</dbReference>
<sequence>MYWTMSAGTVPIMASPPGIPARVEIPVTLVVSYVIDVLATSVMTLTGTPADAGLSAIARSI</sequence>